<protein>
    <submittedName>
        <fullName evidence="2">Uncharacterized protein</fullName>
    </submittedName>
</protein>
<sequence>MGIIKWIFGIVVGIVFFYILFLIVNSKVQDAKNKKTTFPCEYISGTCKVKVTAKNCSGGLPEAYCERKLNGRL</sequence>
<reference evidence="2" key="1">
    <citation type="submission" date="2018-05" db="EMBL/GenBank/DDBJ databases">
        <authorList>
            <person name="Lanie J.A."/>
            <person name="Ng W.-L."/>
            <person name="Kazmierczak K.M."/>
            <person name="Andrzejewski T.M."/>
            <person name="Davidsen T.M."/>
            <person name="Wayne K.J."/>
            <person name="Tettelin H."/>
            <person name="Glass J.I."/>
            <person name="Rusch D."/>
            <person name="Podicherti R."/>
            <person name="Tsui H.-C.T."/>
            <person name="Winkler M.E."/>
        </authorList>
    </citation>
    <scope>NUCLEOTIDE SEQUENCE</scope>
</reference>
<dbReference type="AlphaFoldDB" id="A0A382DAP8"/>
<dbReference type="EMBL" id="UINC01038340">
    <property type="protein sequence ID" value="SVB35219.1"/>
    <property type="molecule type" value="Genomic_DNA"/>
</dbReference>
<evidence type="ECO:0000313" key="2">
    <source>
        <dbReference type="EMBL" id="SVB35219.1"/>
    </source>
</evidence>
<organism evidence="2">
    <name type="scientific">marine metagenome</name>
    <dbReference type="NCBI Taxonomy" id="408172"/>
    <lineage>
        <taxon>unclassified sequences</taxon>
        <taxon>metagenomes</taxon>
        <taxon>ecological metagenomes</taxon>
    </lineage>
</organism>
<keyword evidence="1" id="KW-0812">Transmembrane</keyword>
<name>A0A382DAP8_9ZZZZ</name>
<evidence type="ECO:0000256" key="1">
    <source>
        <dbReference type="SAM" id="Phobius"/>
    </source>
</evidence>
<keyword evidence="1" id="KW-0472">Membrane</keyword>
<accession>A0A382DAP8</accession>
<keyword evidence="1" id="KW-1133">Transmembrane helix</keyword>
<proteinExistence type="predicted"/>
<gene>
    <name evidence="2" type="ORF">METZ01_LOCUS188073</name>
</gene>
<feature type="transmembrane region" description="Helical" evidence="1">
    <location>
        <begin position="6"/>
        <end position="25"/>
    </location>
</feature>